<comment type="similarity">
    <text evidence="1 4">Belongs to the aldehyde dehydrogenase family.</text>
</comment>
<dbReference type="Gene3D" id="3.40.309.10">
    <property type="entry name" value="Aldehyde Dehydrogenase, Chain A, domain 2"/>
    <property type="match status" value="1"/>
</dbReference>
<evidence type="ECO:0000256" key="4">
    <source>
        <dbReference type="RuleBase" id="RU003345"/>
    </source>
</evidence>
<dbReference type="EMBL" id="GHBY01000381">
    <property type="protein sequence ID" value="MUP40558.1"/>
    <property type="molecule type" value="Transcribed_RNA"/>
</dbReference>
<dbReference type="FunFam" id="3.40.309.10:FF:000001">
    <property type="entry name" value="Mitochondrial aldehyde dehydrogenase 2"/>
    <property type="match status" value="1"/>
</dbReference>
<dbReference type="Gene3D" id="3.40.605.10">
    <property type="entry name" value="Aldehyde Dehydrogenase, Chain A, domain 1"/>
    <property type="match status" value="1"/>
</dbReference>
<dbReference type="InterPro" id="IPR016161">
    <property type="entry name" value="Ald_DH/histidinol_DH"/>
</dbReference>
<organism evidence="6">
    <name type="scientific">Hemiscolopendra marginata</name>
    <dbReference type="NCBI Taxonomy" id="943146"/>
    <lineage>
        <taxon>Eukaryota</taxon>
        <taxon>Metazoa</taxon>
        <taxon>Ecdysozoa</taxon>
        <taxon>Arthropoda</taxon>
        <taxon>Myriapoda</taxon>
        <taxon>Chilopoda</taxon>
        <taxon>Pleurostigmophora</taxon>
        <taxon>Scolopendromorpha</taxon>
        <taxon>Scolopendridae</taxon>
        <taxon>Hemiscolopendra</taxon>
    </lineage>
</organism>
<evidence type="ECO:0000256" key="2">
    <source>
        <dbReference type="ARBA" id="ARBA00023002"/>
    </source>
</evidence>
<feature type="active site" evidence="3">
    <location>
        <position position="258"/>
    </location>
</feature>
<dbReference type="GO" id="GO:0016620">
    <property type="term" value="F:oxidoreductase activity, acting on the aldehyde or oxo group of donors, NAD or NADP as acceptor"/>
    <property type="evidence" value="ECO:0007669"/>
    <property type="project" value="InterPro"/>
</dbReference>
<dbReference type="Pfam" id="PF00171">
    <property type="entry name" value="Aldedh"/>
    <property type="match status" value="1"/>
</dbReference>
<evidence type="ECO:0000313" key="6">
    <source>
        <dbReference type="EMBL" id="MUP40558.1"/>
    </source>
</evidence>
<dbReference type="InterPro" id="IPR015590">
    <property type="entry name" value="Aldehyde_DH_dom"/>
</dbReference>
<accession>A0A646QD58</accession>
<dbReference type="InterPro" id="IPR016163">
    <property type="entry name" value="Ald_DH_C"/>
</dbReference>
<dbReference type="FunFam" id="3.40.605.10:FF:000026">
    <property type="entry name" value="Aldehyde dehydrogenase, putative"/>
    <property type="match status" value="1"/>
</dbReference>
<dbReference type="InterPro" id="IPR016162">
    <property type="entry name" value="Ald_DH_N"/>
</dbReference>
<evidence type="ECO:0000256" key="3">
    <source>
        <dbReference type="PROSITE-ProRule" id="PRU10007"/>
    </source>
</evidence>
<dbReference type="SUPFAM" id="SSF53720">
    <property type="entry name" value="ALDH-like"/>
    <property type="match status" value="1"/>
</dbReference>
<dbReference type="FunFam" id="3.40.605.10:FF:000050">
    <property type="entry name" value="Aldehyde dehydrogenase, mitochondrial"/>
    <property type="match status" value="1"/>
</dbReference>
<evidence type="ECO:0000259" key="5">
    <source>
        <dbReference type="Pfam" id="PF00171"/>
    </source>
</evidence>
<proteinExistence type="inferred from homology"/>
<dbReference type="PANTHER" id="PTHR11699">
    <property type="entry name" value="ALDEHYDE DEHYDROGENASE-RELATED"/>
    <property type="match status" value="1"/>
</dbReference>
<feature type="domain" description="Aldehyde dehydrogenase" evidence="5">
    <location>
        <begin position="19"/>
        <end position="481"/>
    </location>
</feature>
<reference evidence="6" key="1">
    <citation type="submission" date="2018-11" db="EMBL/GenBank/DDBJ databases">
        <title>Venom-gland transcriptomics and venom proteomics of the Florida green centipede (Hemiscolopendra marginata) reveal sex-based variation in a centipede venom.</title>
        <authorList>
            <person name="Nystrom G.S."/>
            <person name="Ward M.J."/>
            <person name="Ellsworth S.A."/>
            <person name="Rokyta D.R."/>
        </authorList>
    </citation>
    <scope>NUCLEOTIDE SEQUENCE</scope>
    <source>
        <tissue evidence="6">Venom gland</tissue>
    </source>
</reference>
<evidence type="ECO:0000256" key="1">
    <source>
        <dbReference type="ARBA" id="ARBA00009986"/>
    </source>
</evidence>
<dbReference type="AlphaFoldDB" id="A0A646QD58"/>
<name>A0A646QD58_9MYRI</name>
<protein>
    <submittedName>
        <fullName evidence="6">RetinalDH1</fullName>
    </submittedName>
</protein>
<dbReference type="InterPro" id="IPR029510">
    <property type="entry name" value="Ald_DH_CS_GLU"/>
</dbReference>
<dbReference type="CDD" id="cd07141">
    <property type="entry name" value="ALDH_F1AB_F2_RALDH1"/>
    <property type="match status" value="1"/>
</dbReference>
<keyword evidence="2 4" id="KW-0560">Oxidoreductase</keyword>
<sequence>MVIKKPEIKYTKIFIDNEWHDSVSGKTFPTINPSTGEVICQVQEGDKADVDKAVAAAKEAFKLDSTWRTIDASMRGECLRRLAKLMEENAEYLTSLETLDNGKPIADSEGDLFNSVNILRYYAGLADKIHGKTIPADGEVFTFTRMEPVGVCGQIIPWNFPILMVAFKLGPALATGCCVVLKPAEQTPLTALAIAELIKEAGIPPGVVNIVPGYGPTAGAALVEHPDVDKIAFTGSSEVGHIIQQNSSKTNLKRVSLELGGKSPLVIMADADLKEAAELAHTAVMMNQGQVCCAASRTLVQEGIYDEFVKLSKEIALKKVVGDPFEAGIQQGPQVDKAQFEKILGLIEAGKKEGASLLCGGERHGDKGYFIKPTVFADVKDDMRIAKEEIFGPVQQIFKFKTLEEAIERANATNYGLAAGICTNDLNNAFVYAQGVRAGTIWVNTYNYFTAHTPFGGFKESGHGRELGEDGLHEYLEVKTVTIKIPQKNS</sequence>
<dbReference type="PROSITE" id="PS00687">
    <property type="entry name" value="ALDEHYDE_DEHYDR_GLU"/>
    <property type="match status" value="1"/>
</dbReference>